<dbReference type="InterPro" id="IPR050126">
    <property type="entry name" value="Ap4A_hydrolase"/>
</dbReference>
<evidence type="ECO:0000313" key="6">
    <source>
        <dbReference type="Proteomes" id="UP000055014"/>
    </source>
</evidence>
<reference evidence="4" key="1">
    <citation type="journal article" date="2015" name="MBio">
        <title>Genome-resolved metagenomic analysis reveals roles for candidate phyla and other microbial community members in biogeochemical transformations in oil reservoirs.</title>
        <authorList>
            <person name="Hu P."/>
            <person name="Tom L."/>
            <person name="Singh A."/>
            <person name="Thomas B.C."/>
            <person name="Baker B.J."/>
            <person name="Piceno Y.M."/>
            <person name="Andersen G.L."/>
            <person name="Banfield J.F."/>
        </authorList>
    </citation>
    <scope>NUCLEOTIDE SEQUENCE [LARGE SCALE GENOMIC DNA]</scope>
    <source>
        <strain evidence="3">46_47</strain>
        <strain evidence="4">46_70</strain>
    </source>
</reference>
<dbReference type="Proteomes" id="UP000055014">
    <property type="component" value="Unassembled WGS sequence"/>
</dbReference>
<reference evidence="5 6" key="2">
    <citation type="journal article" date="2015" name="MBio">
        <title>Genome-Resolved Metagenomic Analysis Reveals Roles for Candidate Phyla and Other Microbial Community Members in Biogeochemical Transformations in Oil Reservoirs.</title>
        <authorList>
            <person name="Hu P."/>
            <person name="Tom L."/>
            <person name="Singh A."/>
            <person name="Thomas B.C."/>
            <person name="Baker B.J."/>
            <person name="Piceno Y.M."/>
            <person name="Andersen G.L."/>
            <person name="Banfield J.F."/>
        </authorList>
    </citation>
    <scope>NUCLEOTIDE SEQUENCE [LARGE SCALE GENOMIC DNA]</scope>
</reference>
<evidence type="ECO:0000259" key="1">
    <source>
        <dbReference type="Pfam" id="PF00149"/>
    </source>
</evidence>
<reference evidence="2 7" key="3">
    <citation type="journal article" date="2018" name="Nat. Biotechnol.">
        <title>A standardized bacterial taxonomy based on genome phylogeny substantially revises the tree of life.</title>
        <authorList>
            <person name="Parks D.H."/>
            <person name="Chuvochina M."/>
            <person name="Waite D.W."/>
            <person name="Rinke C."/>
            <person name="Skarshewski A."/>
            <person name="Chaumeil P.A."/>
            <person name="Hugenholtz P."/>
        </authorList>
    </citation>
    <scope>NUCLEOTIDE SEQUENCE [LARGE SCALE GENOMIC DNA]</scope>
    <source>
        <strain evidence="2">UBA9905</strain>
    </source>
</reference>
<dbReference type="InterPro" id="IPR006186">
    <property type="entry name" value="Ser/Thr-sp_prot-phosphatase"/>
</dbReference>
<proteinExistence type="predicted"/>
<dbReference type="GO" id="GO:0016791">
    <property type="term" value="F:phosphatase activity"/>
    <property type="evidence" value="ECO:0007669"/>
    <property type="project" value="TreeGrafter"/>
</dbReference>
<dbReference type="GO" id="GO:0110154">
    <property type="term" value="P:RNA decapping"/>
    <property type="evidence" value="ECO:0007669"/>
    <property type="project" value="TreeGrafter"/>
</dbReference>
<keyword evidence="4" id="KW-0378">Hydrolase</keyword>
<dbReference type="EMBL" id="DQBS01000143">
    <property type="protein sequence ID" value="HCO70157.1"/>
    <property type="molecule type" value="Genomic_DNA"/>
</dbReference>
<evidence type="ECO:0000313" key="5">
    <source>
        <dbReference type="Proteomes" id="UP000054260"/>
    </source>
</evidence>
<feature type="domain" description="Calcineurin-like phosphoesterase" evidence="1">
    <location>
        <begin position="4"/>
        <end position="171"/>
    </location>
</feature>
<dbReference type="AlphaFoldDB" id="A0A101I9Q7"/>
<dbReference type="Proteomes" id="UP000054260">
    <property type="component" value="Unassembled WGS sequence"/>
</dbReference>
<dbReference type="PANTHER" id="PTHR42850">
    <property type="entry name" value="METALLOPHOSPHOESTERASE"/>
    <property type="match status" value="1"/>
</dbReference>
<dbReference type="Pfam" id="PF00149">
    <property type="entry name" value="Metallophos"/>
    <property type="match status" value="1"/>
</dbReference>
<dbReference type="InterPro" id="IPR004843">
    <property type="entry name" value="Calcineurin-like_PHP"/>
</dbReference>
<dbReference type="PANTHER" id="PTHR42850:SF4">
    <property type="entry name" value="ZINC-DEPENDENT ENDOPOLYPHOSPHATASE"/>
    <property type="match status" value="1"/>
</dbReference>
<dbReference type="InterPro" id="IPR029052">
    <property type="entry name" value="Metallo-depent_PP-like"/>
</dbReference>
<evidence type="ECO:0000313" key="4">
    <source>
        <dbReference type="EMBL" id="KUK91321.1"/>
    </source>
</evidence>
<protein>
    <submittedName>
        <fullName evidence="4">Putative phosphohydrolase</fullName>
    </submittedName>
    <submittedName>
        <fullName evidence="2">Serine/threonine protein phosphatase</fullName>
    </submittedName>
</protein>
<dbReference type="EMBL" id="LGGW01000004">
    <property type="protein sequence ID" value="KUK91321.1"/>
    <property type="molecule type" value="Genomic_DNA"/>
</dbReference>
<dbReference type="GO" id="GO:0008803">
    <property type="term" value="F:bis(5'-nucleosyl)-tetraphosphatase (symmetrical) activity"/>
    <property type="evidence" value="ECO:0007669"/>
    <property type="project" value="TreeGrafter"/>
</dbReference>
<organism evidence="4 6">
    <name type="scientific">Mesotoga infera</name>
    <dbReference type="NCBI Taxonomy" id="1236046"/>
    <lineage>
        <taxon>Bacteria</taxon>
        <taxon>Thermotogati</taxon>
        <taxon>Thermotogota</taxon>
        <taxon>Thermotogae</taxon>
        <taxon>Kosmotogales</taxon>
        <taxon>Kosmotogaceae</taxon>
        <taxon>Mesotoga</taxon>
    </lineage>
</organism>
<dbReference type="PATRIC" id="fig|1236046.5.peg.738"/>
<dbReference type="Proteomes" id="UP000264215">
    <property type="component" value="Unassembled WGS sequence"/>
</dbReference>
<dbReference type="GO" id="GO:0005737">
    <property type="term" value="C:cytoplasm"/>
    <property type="evidence" value="ECO:0007669"/>
    <property type="project" value="TreeGrafter"/>
</dbReference>
<dbReference type="CDD" id="cd00144">
    <property type="entry name" value="MPP_PPP_family"/>
    <property type="match status" value="1"/>
</dbReference>
<dbReference type="EMBL" id="LGGH01000103">
    <property type="protein sequence ID" value="KUK67382.1"/>
    <property type="molecule type" value="Genomic_DNA"/>
</dbReference>
<dbReference type="SUPFAM" id="SSF56300">
    <property type="entry name" value="Metallo-dependent phosphatases"/>
    <property type="match status" value="1"/>
</dbReference>
<gene>
    <name evidence="2" type="ORF">DIT26_06230</name>
    <name evidence="3" type="ORF">XD86_0788</name>
    <name evidence="4" type="ORF">XE02_0107</name>
</gene>
<dbReference type="PRINTS" id="PR00114">
    <property type="entry name" value="STPHPHTASE"/>
</dbReference>
<sequence>MTYAIGDIHGCLSPLKRLIKAIKLKDDDTLVFIGDYVDRGPNPRGVIDFLIALSVNHRCNFIRGNHEQMFLDYLRGAEGSTIWAYNGMETTIGSYGSIRSVPDYHIEFLNETLLYYEKSDFVFVHAGIRPGIPLRKQSSDDLLWIREPFLKSSNPLKNRTVVYGHTPLISGPLVQEGKIGIDTGCVYGGYLTAYRVEDNFFLSERS</sequence>
<dbReference type="Gene3D" id="3.60.21.10">
    <property type="match status" value="1"/>
</dbReference>
<name>A0A101I9Q7_9BACT</name>
<evidence type="ECO:0000313" key="3">
    <source>
        <dbReference type="EMBL" id="KUK67382.1"/>
    </source>
</evidence>
<evidence type="ECO:0000313" key="7">
    <source>
        <dbReference type="Proteomes" id="UP000264215"/>
    </source>
</evidence>
<evidence type="ECO:0000313" key="2">
    <source>
        <dbReference type="EMBL" id="HCO70157.1"/>
    </source>
</evidence>
<comment type="caution">
    <text evidence="4">The sequence shown here is derived from an EMBL/GenBank/DDBJ whole genome shotgun (WGS) entry which is preliminary data.</text>
</comment>
<accession>A0A101I9Q7</accession>